<dbReference type="Pfam" id="PF00047">
    <property type="entry name" value="ig"/>
    <property type="match status" value="1"/>
</dbReference>
<organism evidence="4 5">
    <name type="scientific">Dreissena polymorpha</name>
    <name type="common">Zebra mussel</name>
    <name type="synonym">Mytilus polymorpha</name>
    <dbReference type="NCBI Taxonomy" id="45954"/>
    <lineage>
        <taxon>Eukaryota</taxon>
        <taxon>Metazoa</taxon>
        <taxon>Spiralia</taxon>
        <taxon>Lophotrochozoa</taxon>
        <taxon>Mollusca</taxon>
        <taxon>Bivalvia</taxon>
        <taxon>Autobranchia</taxon>
        <taxon>Heteroconchia</taxon>
        <taxon>Euheterodonta</taxon>
        <taxon>Imparidentia</taxon>
        <taxon>Neoheterodontei</taxon>
        <taxon>Myida</taxon>
        <taxon>Dreissenoidea</taxon>
        <taxon>Dreissenidae</taxon>
        <taxon>Dreissena</taxon>
    </lineage>
</organism>
<gene>
    <name evidence="4" type="ORF">DPMN_048346</name>
</gene>
<dbReference type="Gene3D" id="2.60.40.10">
    <property type="entry name" value="Immunoglobulins"/>
    <property type="match status" value="2"/>
</dbReference>
<feature type="transmembrane region" description="Helical" evidence="1">
    <location>
        <begin position="270"/>
        <end position="294"/>
    </location>
</feature>
<dbReference type="SMART" id="SM00408">
    <property type="entry name" value="IGc2"/>
    <property type="match status" value="2"/>
</dbReference>
<dbReference type="InterPro" id="IPR037448">
    <property type="entry name" value="Zig-8"/>
</dbReference>
<dbReference type="InterPro" id="IPR003599">
    <property type="entry name" value="Ig_sub"/>
</dbReference>
<evidence type="ECO:0000313" key="5">
    <source>
        <dbReference type="Proteomes" id="UP000828390"/>
    </source>
</evidence>
<accession>A0A9D4DC74</accession>
<dbReference type="AlphaFoldDB" id="A0A9D4DC74"/>
<keyword evidence="1" id="KW-1133">Transmembrane helix</keyword>
<protein>
    <recommendedName>
        <fullName evidence="3">Ig-like domain-containing protein</fullName>
    </recommendedName>
</protein>
<proteinExistence type="predicted"/>
<dbReference type="InterPro" id="IPR013783">
    <property type="entry name" value="Ig-like_fold"/>
</dbReference>
<feature type="domain" description="Ig-like" evidence="3">
    <location>
        <begin position="30"/>
        <end position="129"/>
    </location>
</feature>
<dbReference type="GO" id="GO:0050808">
    <property type="term" value="P:synapse organization"/>
    <property type="evidence" value="ECO:0007669"/>
    <property type="project" value="TreeGrafter"/>
</dbReference>
<keyword evidence="5" id="KW-1185">Reference proteome</keyword>
<feature type="domain" description="Ig-like" evidence="3">
    <location>
        <begin position="151"/>
        <end position="239"/>
    </location>
</feature>
<feature type="chain" id="PRO_5038626280" description="Ig-like domain-containing protein" evidence="2">
    <location>
        <begin position="24"/>
        <end position="309"/>
    </location>
</feature>
<dbReference type="PANTHER" id="PTHR23279:SF36">
    <property type="entry name" value="DEFECTIVE PROBOSCIS EXTENSION RESPONSE 9, ISOFORM A"/>
    <property type="match status" value="1"/>
</dbReference>
<dbReference type="Pfam" id="PF07679">
    <property type="entry name" value="I-set"/>
    <property type="match status" value="1"/>
</dbReference>
<dbReference type="EMBL" id="JAIWYP010000011">
    <property type="protein sequence ID" value="KAH3741621.1"/>
    <property type="molecule type" value="Genomic_DNA"/>
</dbReference>
<dbReference type="PROSITE" id="PS50835">
    <property type="entry name" value="IG_LIKE"/>
    <property type="match status" value="2"/>
</dbReference>
<dbReference type="InterPro" id="IPR013151">
    <property type="entry name" value="Immunoglobulin_dom"/>
</dbReference>
<feature type="signal peptide" evidence="2">
    <location>
        <begin position="1"/>
        <end position="23"/>
    </location>
</feature>
<dbReference type="PANTHER" id="PTHR23279">
    <property type="entry name" value="DEFECTIVE PROBOSCIS EXTENSION RESPONSE DPR -RELATED"/>
    <property type="match status" value="1"/>
</dbReference>
<sequence>MDYYTLCLLVIVSLCKVSSESWGERRKLEPTFLQTPTNITVHRGDLAVLQCHIRDLGPKVVVWHKANKDVPLTIGKTIFEQENHMDIKVQEISEDDSYWDLFIKNVHPKHAGTYLCQVTASKLYTHYVTLHVLDKQSTVNEDLKLTGTKYVNQGETIRLMCNVTGVINMLDGVDWFFQGDNIVTTASYLRGEITILTHMEGYTYVSELIIENSSLHDMGIYLCRGPNLKISSIRVDVLSAVKPNINRRGSDTDASYSHARGPSSGSSSNLIFSATAIMLGLLLGTCTGFSENILYVCFKLHISRDYVTR</sequence>
<reference evidence="4" key="2">
    <citation type="submission" date="2020-11" db="EMBL/GenBank/DDBJ databases">
        <authorList>
            <person name="McCartney M.A."/>
            <person name="Auch B."/>
            <person name="Kono T."/>
            <person name="Mallez S."/>
            <person name="Becker A."/>
            <person name="Gohl D.M."/>
            <person name="Silverstein K.A.T."/>
            <person name="Koren S."/>
            <person name="Bechman K.B."/>
            <person name="Herman A."/>
            <person name="Abrahante J.E."/>
            <person name="Garbe J."/>
        </authorList>
    </citation>
    <scope>NUCLEOTIDE SEQUENCE</scope>
    <source>
        <strain evidence="4">Duluth1</strain>
        <tissue evidence="4">Whole animal</tissue>
    </source>
</reference>
<dbReference type="InterPro" id="IPR007110">
    <property type="entry name" value="Ig-like_dom"/>
</dbReference>
<keyword evidence="2" id="KW-0732">Signal</keyword>
<dbReference type="InterPro" id="IPR013098">
    <property type="entry name" value="Ig_I-set"/>
</dbReference>
<dbReference type="SUPFAM" id="SSF48726">
    <property type="entry name" value="Immunoglobulin"/>
    <property type="match status" value="2"/>
</dbReference>
<dbReference type="SMART" id="SM00409">
    <property type="entry name" value="IG"/>
    <property type="match status" value="2"/>
</dbReference>
<comment type="caution">
    <text evidence="4">The sequence shown here is derived from an EMBL/GenBank/DDBJ whole genome shotgun (WGS) entry which is preliminary data.</text>
</comment>
<dbReference type="InterPro" id="IPR036179">
    <property type="entry name" value="Ig-like_dom_sf"/>
</dbReference>
<evidence type="ECO:0000259" key="3">
    <source>
        <dbReference type="PROSITE" id="PS50835"/>
    </source>
</evidence>
<dbReference type="GO" id="GO:0032589">
    <property type="term" value="C:neuron projection membrane"/>
    <property type="evidence" value="ECO:0007669"/>
    <property type="project" value="TreeGrafter"/>
</dbReference>
<dbReference type="Proteomes" id="UP000828390">
    <property type="component" value="Unassembled WGS sequence"/>
</dbReference>
<name>A0A9D4DC74_DREPO</name>
<evidence type="ECO:0000313" key="4">
    <source>
        <dbReference type="EMBL" id="KAH3741621.1"/>
    </source>
</evidence>
<keyword evidence="1" id="KW-0472">Membrane</keyword>
<evidence type="ECO:0000256" key="2">
    <source>
        <dbReference type="SAM" id="SignalP"/>
    </source>
</evidence>
<evidence type="ECO:0000256" key="1">
    <source>
        <dbReference type="SAM" id="Phobius"/>
    </source>
</evidence>
<reference evidence="4" key="1">
    <citation type="journal article" date="2019" name="bioRxiv">
        <title>The Genome of the Zebra Mussel, Dreissena polymorpha: A Resource for Invasive Species Research.</title>
        <authorList>
            <person name="McCartney M.A."/>
            <person name="Auch B."/>
            <person name="Kono T."/>
            <person name="Mallez S."/>
            <person name="Zhang Y."/>
            <person name="Obille A."/>
            <person name="Becker A."/>
            <person name="Abrahante J.E."/>
            <person name="Garbe J."/>
            <person name="Badalamenti J.P."/>
            <person name="Herman A."/>
            <person name="Mangelson H."/>
            <person name="Liachko I."/>
            <person name="Sullivan S."/>
            <person name="Sone E.D."/>
            <person name="Koren S."/>
            <person name="Silverstein K.A.T."/>
            <person name="Beckman K.B."/>
            <person name="Gohl D.M."/>
        </authorList>
    </citation>
    <scope>NUCLEOTIDE SEQUENCE</scope>
    <source>
        <strain evidence="4">Duluth1</strain>
        <tissue evidence="4">Whole animal</tissue>
    </source>
</reference>
<keyword evidence="1" id="KW-0812">Transmembrane</keyword>
<dbReference type="InterPro" id="IPR003598">
    <property type="entry name" value="Ig_sub2"/>
</dbReference>